<feature type="region of interest" description="Disordered" evidence="2">
    <location>
        <begin position="166"/>
        <end position="192"/>
    </location>
</feature>
<evidence type="ECO:0000256" key="1">
    <source>
        <dbReference type="SAM" id="Coils"/>
    </source>
</evidence>
<evidence type="ECO:0000313" key="4">
    <source>
        <dbReference type="Proteomes" id="UP000038009"/>
    </source>
</evidence>
<sequence length="345" mass="38581">MSQRPPNTVSPPFESARENKALALPEYGNTRLCGHNRLRRQRERQLRQLPFLYDYLRRMQEQCEKLKQELAEVRQQKDAFQQETFTLQGLIKLTDHPELVEAAANEAATSNLREEVNQLQGRVRQLERDKVRCLLQSEEACGLAEFYKRLSKQVVERSLPMQQRARAASFSPTADVLPGKTSSTCSKSHTSLDGCGDEDLEAKLRSRLCAALAAERLRSQLLEEKFESLQASLSAVEASRVASSSSYTVCDEKSGSAEDAEQQVHVEGAIALPLQVSAAPLCEARVCASEMPRMLRFMEILRSQNRMLTKSVAALAQRNVAYAQEVAALKLSCSRLRGGTAVHEQ</sequence>
<dbReference type="Proteomes" id="UP000038009">
    <property type="component" value="Unassembled WGS sequence"/>
</dbReference>
<keyword evidence="4" id="KW-1185">Reference proteome</keyword>
<evidence type="ECO:0000256" key="2">
    <source>
        <dbReference type="SAM" id="MobiDB-lite"/>
    </source>
</evidence>
<reference evidence="3 4" key="1">
    <citation type="journal article" date="2015" name="PLoS Pathog.">
        <title>Leptomonas seymouri: Adaptations to the Dixenous Life Cycle Analyzed by Genome Sequencing, Transcriptome Profiling and Co-infection with Leishmania donovani.</title>
        <authorList>
            <person name="Kraeva N."/>
            <person name="Butenko A."/>
            <person name="Hlavacova J."/>
            <person name="Kostygov A."/>
            <person name="Myskova J."/>
            <person name="Grybchuk D."/>
            <person name="Lestinova T."/>
            <person name="Votypka J."/>
            <person name="Volf P."/>
            <person name="Opperdoes F."/>
            <person name="Flegontov P."/>
            <person name="Lukes J."/>
            <person name="Yurchenko V."/>
        </authorList>
    </citation>
    <scope>NUCLEOTIDE SEQUENCE [LARGE SCALE GENOMIC DNA]</scope>
    <source>
        <strain evidence="3 4">ATCC 30220</strain>
    </source>
</reference>
<proteinExistence type="predicted"/>
<accession>A0A0N1I3I4</accession>
<name>A0A0N1I3I4_LEPSE</name>
<evidence type="ECO:0000313" key="3">
    <source>
        <dbReference type="EMBL" id="KPI84630.1"/>
    </source>
</evidence>
<gene>
    <name evidence="3" type="ORF">ABL78_6303</name>
</gene>
<dbReference type="OrthoDB" id="265303at2759"/>
<dbReference type="EMBL" id="LJSK01000243">
    <property type="protein sequence ID" value="KPI84630.1"/>
    <property type="molecule type" value="Genomic_DNA"/>
</dbReference>
<feature type="coiled-coil region" evidence="1">
    <location>
        <begin position="56"/>
        <end position="83"/>
    </location>
</feature>
<feature type="compositionally biased region" description="Low complexity" evidence="2">
    <location>
        <begin position="180"/>
        <end position="191"/>
    </location>
</feature>
<dbReference type="AlphaFoldDB" id="A0A0N1I3I4"/>
<organism evidence="3 4">
    <name type="scientific">Leptomonas seymouri</name>
    <dbReference type="NCBI Taxonomy" id="5684"/>
    <lineage>
        <taxon>Eukaryota</taxon>
        <taxon>Discoba</taxon>
        <taxon>Euglenozoa</taxon>
        <taxon>Kinetoplastea</taxon>
        <taxon>Metakinetoplastina</taxon>
        <taxon>Trypanosomatida</taxon>
        <taxon>Trypanosomatidae</taxon>
        <taxon>Leishmaniinae</taxon>
        <taxon>Leptomonas</taxon>
    </lineage>
</organism>
<keyword evidence="1" id="KW-0175">Coiled coil</keyword>
<comment type="caution">
    <text evidence="3">The sequence shown here is derived from an EMBL/GenBank/DDBJ whole genome shotgun (WGS) entry which is preliminary data.</text>
</comment>
<dbReference type="VEuPathDB" id="TriTrypDB:Lsey_0243_0020"/>
<protein>
    <submittedName>
        <fullName evidence="3">Uncharacterized protein</fullName>
    </submittedName>
</protein>
<feature type="coiled-coil region" evidence="1">
    <location>
        <begin position="109"/>
        <end position="136"/>
    </location>
</feature>